<dbReference type="InterPro" id="IPR036852">
    <property type="entry name" value="Peptidase_S8/S53_dom_sf"/>
</dbReference>
<evidence type="ECO:0000256" key="4">
    <source>
        <dbReference type="ARBA" id="ARBA00022801"/>
    </source>
</evidence>
<accession>A0ABD1URF8</accession>
<dbReference type="PROSITE" id="PS51892">
    <property type="entry name" value="SUBTILASE"/>
    <property type="match status" value="1"/>
</dbReference>
<organism evidence="9 10">
    <name type="scientific">Abeliophyllum distichum</name>
    <dbReference type="NCBI Taxonomy" id="126358"/>
    <lineage>
        <taxon>Eukaryota</taxon>
        <taxon>Viridiplantae</taxon>
        <taxon>Streptophyta</taxon>
        <taxon>Embryophyta</taxon>
        <taxon>Tracheophyta</taxon>
        <taxon>Spermatophyta</taxon>
        <taxon>Magnoliopsida</taxon>
        <taxon>eudicotyledons</taxon>
        <taxon>Gunneridae</taxon>
        <taxon>Pentapetalae</taxon>
        <taxon>asterids</taxon>
        <taxon>lamiids</taxon>
        <taxon>Lamiales</taxon>
        <taxon>Oleaceae</taxon>
        <taxon>Forsythieae</taxon>
        <taxon>Abeliophyllum</taxon>
    </lineage>
</organism>
<keyword evidence="5" id="KW-0720">Serine protease</keyword>
<gene>
    <name evidence="9" type="ORF">Adt_12595</name>
</gene>
<dbReference type="PANTHER" id="PTHR10795">
    <property type="entry name" value="PROPROTEIN CONVERTASE SUBTILISIN/KEXIN"/>
    <property type="match status" value="1"/>
</dbReference>
<evidence type="ECO:0000256" key="5">
    <source>
        <dbReference type="ARBA" id="ARBA00022825"/>
    </source>
</evidence>
<keyword evidence="2" id="KW-0645">Protease</keyword>
<dbReference type="GO" id="GO:0006508">
    <property type="term" value="P:proteolysis"/>
    <property type="evidence" value="ECO:0007669"/>
    <property type="project" value="UniProtKB-KW"/>
</dbReference>
<keyword evidence="4" id="KW-0378">Hydrolase</keyword>
<reference evidence="10" key="1">
    <citation type="submission" date="2024-07" db="EMBL/GenBank/DDBJ databases">
        <title>Two chromosome-level genome assemblies of Korean endemic species Abeliophyllum distichum and Forsythia ovata (Oleaceae).</title>
        <authorList>
            <person name="Jang H."/>
        </authorList>
    </citation>
    <scope>NUCLEOTIDE SEQUENCE [LARGE SCALE GENOMIC DNA]</scope>
</reference>
<keyword evidence="3" id="KW-0732">Signal</keyword>
<evidence type="ECO:0000256" key="2">
    <source>
        <dbReference type="ARBA" id="ARBA00022670"/>
    </source>
</evidence>
<proteinExistence type="inferred from homology"/>
<evidence type="ECO:0000259" key="8">
    <source>
        <dbReference type="Pfam" id="PF00082"/>
    </source>
</evidence>
<comment type="similarity">
    <text evidence="1 6">Belongs to the peptidase S8 family.</text>
</comment>
<name>A0ABD1URF8_9LAMI</name>
<keyword evidence="10" id="KW-1185">Reference proteome</keyword>
<dbReference type="SUPFAM" id="SSF52743">
    <property type="entry name" value="Subtilisin-like"/>
    <property type="match status" value="1"/>
</dbReference>
<dbReference type="Proteomes" id="UP001604336">
    <property type="component" value="Unassembled WGS sequence"/>
</dbReference>
<dbReference type="InterPro" id="IPR023828">
    <property type="entry name" value="Peptidase_S8_Ser-AS"/>
</dbReference>
<dbReference type="PROSITE" id="PS00138">
    <property type="entry name" value="SUBTILASE_SER"/>
    <property type="match status" value="1"/>
</dbReference>
<evidence type="ECO:0000256" key="1">
    <source>
        <dbReference type="ARBA" id="ARBA00011073"/>
    </source>
</evidence>
<dbReference type="InterPro" id="IPR000209">
    <property type="entry name" value="Peptidase_S8/S53_dom"/>
</dbReference>
<feature type="domain" description="Peptidase S8/S53" evidence="8">
    <location>
        <begin position="120"/>
        <end position="168"/>
    </location>
</feature>
<evidence type="ECO:0000313" key="10">
    <source>
        <dbReference type="Proteomes" id="UP001604336"/>
    </source>
</evidence>
<dbReference type="Gene3D" id="3.40.50.200">
    <property type="entry name" value="Peptidase S8/S53 domain"/>
    <property type="match status" value="3"/>
</dbReference>
<protein>
    <submittedName>
        <fullName evidence="9">Subtilase family protein</fullName>
    </submittedName>
</protein>
<evidence type="ECO:0000313" key="9">
    <source>
        <dbReference type="EMBL" id="KAL2527541.1"/>
    </source>
</evidence>
<feature type="region of interest" description="Disordered" evidence="7">
    <location>
        <begin position="14"/>
        <end position="35"/>
    </location>
</feature>
<sequence>MAFKQALGEPFNSTEYNKYLPESDPDGHGTHTASTAGGSFVHNVSVGELSYNTARGGVDVLSLSRGFDIPLYPEIDKHDLVYYGSFHGVANGITVVCSAGNSGLKRYAAPGVDMLAARPPSPSARNGYAFSSGTSMAAPHVSGIVALLEVFASRLVSGCYTSALVTTAWRTDPHSGEPILAELDITKIADPFDFGGGLVNPNRARDPGLMFDLGIEDHTYYLCSIAYIETAINHLTQS</sequence>
<dbReference type="InterPro" id="IPR045051">
    <property type="entry name" value="SBT"/>
</dbReference>
<dbReference type="Pfam" id="PF00082">
    <property type="entry name" value="Peptidase_S8"/>
    <property type="match status" value="1"/>
</dbReference>
<comment type="caution">
    <text evidence="6">Lacks conserved residue(s) required for the propagation of feature annotation.</text>
</comment>
<dbReference type="GO" id="GO:0008236">
    <property type="term" value="F:serine-type peptidase activity"/>
    <property type="evidence" value="ECO:0007669"/>
    <property type="project" value="UniProtKB-KW"/>
</dbReference>
<comment type="caution">
    <text evidence="9">The sequence shown here is derived from an EMBL/GenBank/DDBJ whole genome shotgun (WGS) entry which is preliminary data.</text>
</comment>
<evidence type="ECO:0000256" key="6">
    <source>
        <dbReference type="PROSITE-ProRule" id="PRU01240"/>
    </source>
</evidence>
<dbReference type="AlphaFoldDB" id="A0ABD1URF8"/>
<evidence type="ECO:0000256" key="3">
    <source>
        <dbReference type="ARBA" id="ARBA00022729"/>
    </source>
</evidence>
<dbReference type="EMBL" id="JBFOLK010000003">
    <property type="protein sequence ID" value="KAL2527541.1"/>
    <property type="molecule type" value="Genomic_DNA"/>
</dbReference>
<evidence type="ECO:0000256" key="7">
    <source>
        <dbReference type="SAM" id="MobiDB-lite"/>
    </source>
</evidence>